<dbReference type="EMBL" id="CAJOBH010008476">
    <property type="protein sequence ID" value="CAF4114400.1"/>
    <property type="molecule type" value="Genomic_DNA"/>
</dbReference>
<evidence type="ECO:0000313" key="5">
    <source>
        <dbReference type="Proteomes" id="UP000663855"/>
    </source>
</evidence>
<dbReference type="Proteomes" id="UP000681967">
    <property type="component" value="Unassembled WGS sequence"/>
</dbReference>
<evidence type="ECO:0000259" key="2">
    <source>
        <dbReference type="PROSITE" id="PS50181"/>
    </source>
</evidence>
<dbReference type="SMART" id="SM00256">
    <property type="entry name" value="FBOX"/>
    <property type="match status" value="1"/>
</dbReference>
<evidence type="ECO:0000313" key="3">
    <source>
        <dbReference type="EMBL" id="CAF1511783.1"/>
    </source>
</evidence>
<evidence type="ECO:0000313" key="4">
    <source>
        <dbReference type="EMBL" id="CAF4114400.1"/>
    </source>
</evidence>
<reference evidence="3" key="1">
    <citation type="submission" date="2021-02" db="EMBL/GenBank/DDBJ databases">
        <authorList>
            <person name="Nowell W R."/>
        </authorList>
    </citation>
    <scope>NUCLEOTIDE SEQUENCE</scope>
</reference>
<dbReference type="EMBL" id="CAJNOV010013144">
    <property type="protein sequence ID" value="CAF1511783.1"/>
    <property type="molecule type" value="Genomic_DNA"/>
</dbReference>
<organism evidence="3 5">
    <name type="scientific">Rotaria magnacalcarata</name>
    <dbReference type="NCBI Taxonomy" id="392030"/>
    <lineage>
        <taxon>Eukaryota</taxon>
        <taxon>Metazoa</taxon>
        <taxon>Spiralia</taxon>
        <taxon>Gnathifera</taxon>
        <taxon>Rotifera</taxon>
        <taxon>Eurotatoria</taxon>
        <taxon>Bdelloidea</taxon>
        <taxon>Philodinida</taxon>
        <taxon>Philodinidae</taxon>
        <taxon>Rotaria</taxon>
    </lineage>
</organism>
<dbReference type="Gene3D" id="1.20.1280.50">
    <property type="match status" value="1"/>
</dbReference>
<dbReference type="PROSITE" id="PS50181">
    <property type="entry name" value="FBOX"/>
    <property type="match status" value="1"/>
</dbReference>
<dbReference type="Pfam" id="PF12937">
    <property type="entry name" value="F-box-like"/>
    <property type="match status" value="1"/>
</dbReference>
<gene>
    <name evidence="4" type="ORF">BYL167_LOCUS19756</name>
    <name evidence="3" type="ORF">CJN711_LOCUS27866</name>
</gene>
<dbReference type="InterPro" id="IPR001810">
    <property type="entry name" value="F-box_dom"/>
</dbReference>
<feature type="region of interest" description="Disordered" evidence="1">
    <location>
        <begin position="1"/>
        <end position="29"/>
    </location>
</feature>
<dbReference type="SUPFAM" id="SSF81383">
    <property type="entry name" value="F-box domain"/>
    <property type="match status" value="1"/>
</dbReference>
<accession>A0A815TWV4</accession>
<name>A0A815TWV4_9BILA</name>
<dbReference type="InterPro" id="IPR036047">
    <property type="entry name" value="F-box-like_dom_sf"/>
</dbReference>
<dbReference type="AlphaFoldDB" id="A0A815TWV4"/>
<feature type="compositionally biased region" description="Low complexity" evidence="1">
    <location>
        <begin position="11"/>
        <end position="20"/>
    </location>
</feature>
<feature type="compositionally biased region" description="Low complexity" evidence="1">
    <location>
        <begin position="313"/>
        <end position="336"/>
    </location>
</feature>
<proteinExistence type="predicted"/>
<dbReference type="Proteomes" id="UP000663855">
    <property type="component" value="Unassembled WGS sequence"/>
</dbReference>
<feature type="compositionally biased region" description="Basic and acidic residues" evidence="1">
    <location>
        <begin position="1"/>
        <end position="10"/>
    </location>
</feature>
<feature type="region of interest" description="Disordered" evidence="1">
    <location>
        <begin position="228"/>
        <end position="348"/>
    </location>
</feature>
<comment type="caution">
    <text evidence="3">The sequence shown here is derived from an EMBL/GenBank/DDBJ whole genome shotgun (WGS) entry which is preliminary data.</text>
</comment>
<evidence type="ECO:0000256" key="1">
    <source>
        <dbReference type="SAM" id="MobiDB-lite"/>
    </source>
</evidence>
<sequence length="348" mass="40301">MANTKKKGDTKSASSSKAAAVTEHHHHDNPDQICNMRQFLKVHPFLSQLVRDDGILFECDGQAPAPSKDYGRLEITIDKVILRWWKITLRNVDGSMYPSEKKDSYEDFYYDEIARREVLRFFGQNTLDYCLNLVTGKYDWIARLPTNIQIRILSFVDLEDIPQIALVSKSIRSLCRNNDLWRIFYTNHYGQHALENKDLIHLAEERGWRHVFFTNRLKLQMQLRRTAQIHRHHPEDPSDFVRARERRSQLQPSPIATPRQQDRAAQPAMRRHSFATRKEPPSYSPRASPLPDEQEPPLTDRSYKNELPRIRRAPSPASSVRSNAGSDASSSSVQQPPSKPFHGSSNRH</sequence>
<feature type="compositionally biased region" description="Basic and acidic residues" evidence="1">
    <location>
        <begin position="233"/>
        <end position="248"/>
    </location>
</feature>
<protein>
    <recommendedName>
        <fullName evidence="2">F-box domain-containing protein</fullName>
    </recommendedName>
</protein>
<feature type="domain" description="F-box" evidence="2">
    <location>
        <begin position="138"/>
        <end position="184"/>
    </location>
</feature>